<reference evidence="1" key="1">
    <citation type="submission" date="2014-09" db="EMBL/GenBank/DDBJ databases">
        <authorList>
            <person name="Magalhaes I.L.F."/>
            <person name="Oliveira U."/>
            <person name="Santos F.R."/>
            <person name="Vidigal T.H.D.A."/>
            <person name="Brescovit A.D."/>
            <person name="Santos A.J."/>
        </authorList>
    </citation>
    <scope>NUCLEOTIDE SEQUENCE</scope>
    <source>
        <tissue evidence="1">Shoot tissue taken approximately 20 cm above the soil surface</tissue>
    </source>
</reference>
<proteinExistence type="predicted"/>
<accession>A0A0A9HGJ7</accession>
<sequence length="90" mass="10637">MLIKLWTPLLFQVSEPKPICNSNPSLAIVPKCCQMWMDPVQKLCQLTQVHLVFHKMLIKNFITELYSMVTQFQGRDLKIKLFYLVLHNLF</sequence>
<protein>
    <submittedName>
        <fullName evidence="1">Uncharacterized protein</fullName>
    </submittedName>
</protein>
<evidence type="ECO:0000313" key="1">
    <source>
        <dbReference type="EMBL" id="JAE32018.1"/>
    </source>
</evidence>
<dbReference type="AlphaFoldDB" id="A0A0A9HGJ7"/>
<name>A0A0A9HGJ7_ARUDO</name>
<dbReference type="EMBL" id="GBRH01165878">
    <property type="protein sequence ID" value="JAE32018.1"/>
    <property type="molecule type" value="Transcribed_RNA"/>
</dbReference>
<reference evidence="1" key="2">
    <citation type="journal article" date="2015" name="Data Brief">
        <title>Shoot transcriptome of the giant reed, Arundo donax.</title>
        <authorList>
            <person name="Barrero R.A."/>
            <person name="Guerrero F.D."/>
            <person name="Moolhuijzen P."/>
            <person name="Goolsby J.A."/>
            <person name="Tidwell J."/>
            <person name="Bellgard S.E."/>
            <person name="Bellgard M.I."/>
        </authorList>
    </citation>
    <scope>NUCLEOTIDE SEQUENCE</scope>
    <source>
        <tissue evidence="1">Shoot tissue taken approximately 20 cm above the soil surface</tissue>
    </source>
</reference>
<organism evidence="1">
    <name type="scientific">Arundo donax</name>
    <name type="common">Giant reed</name>
    <name type="synonym">Donax arundinaceus</name>
    <dbReference type="NCBI Taxonomy" id="35708"/>
    <lineage>
        <taxon>Eukaryota</taxon>
        <taxon>Viridiplantae</taxon>
        <taxon>Streptophyta</taxon>
        <taxon>Embryophyta</taxon>
        <taxon>Tracheophyta</taxon>
        <taxon>Spermatophyta</taxon>
        <taxon>Magnoliopsida</taxon>
        <taxon>Liliopsida</taxon>
        <taxon>Poales</taxon>
        <taxon>Poaceae</taxon>
        <taxon>PACMAD clade</taxon>
        <taxon>Arundinoideae</taxon>
        <taxon>Arundineae</taxon>
        <taxon>Arundo</taxon>
    </lineage>
</organism>